<dbReference type="SUPFAM" id="SSF52980">
    <property type="entry name" value="Restriction endonuclease-like"/>
    <property type="match status" value="1"/>
</dbReference>
<dbReference type="InterPro" id="IPR011335">
    <property type="entry name" value="Restrct_endonuc-II-like"/>
</dbReference>
<keyword evidence="3" id="KW-0347">Helicase</keyword>
<keyword evidence="3" id="KW-0067">ATP-binding</keyword>
<evidence type="ECO:0000313" key="4">
    <source>
        <dbReference type="Proteomes" id="UP000032900"/>
    </source>
</evidence>
<accession>A0A0E9LYY9</accession>
<keyword evidence="3" id="KW-0378">Hydrolase</keyword>
<dbReference type="EMBL" id="BAZW01000023">
    <property type="protein sequence ID" value="GAO30449.1"/>
    <property type="molecule type" value="Genomic_DNA"/>
</dbReference>
<evidence type="ECO:0000259" key="1">
    <source>
        <dbReference type="Pfam" id="PF11784"/>
    </source>
</evidence>
<dbReference type="InterPro" id="IPR021754">
    <property type="entry name" value="DUF3320"/>
</dbReference>
<dbReference type="STRING" id="1236989.JCM15548_12718"/>
<sequence>METNIGSSGYKIDIAIVNPDNPSEYLLGILTDGLTYRAAKTAKDRELNQAGVLKMLGWNIYKLWSLDWWDNPQKVLEDIEKVIKQLPDPGTETTPASQLTASIKSPVATEQKREQYASIKLQDMQQPTTQQITQQILEPVSSAQPYRVCELTPTNLQNSDALFDYRLKEKITVQITQVLETEAPISHALLSKRILNAWGISRLGVRLNNYLTAKYNKMEIKYTQQNGTKFYWTNEQDPQKHSTYKNPAHRRLQTKCRRHCQRRNCLRHKGRPYQPNKSPRSRPHQRSCQSLWLYPLGRKCRTVDAHRYRSFPFQCRHHK</sequence>
<evidence type="ECO:0000313" key="3">
    <source>
        <dbReference type="EMBL" id="GAO30449.1"/>
    </source>
</evidence>
<keyword evidence="4" id="KW-1185">Reference proteome</keyword>
<feature type="domain" description="Restriction endonuclease type II-like" evidence="2">
    <location>
        <begin position="2"/>
        <end position="82"/>
    </location>
</feature>
<gene>
    <name evidence="3" type="ORF">JCM15548_12718</name>
</gene>
<name>A0A0E9LYY9_9BACT</name>
<evidence type="ECO:0000259" key="2">
    <source>
        <dbReference type="Pfam" id="PF18741"/>
    </source>
</evidence>
<dbReference type="Proteomes" id="UP000032900">
    <property type="component" value="Unassembled WGS sequence"/>
</dbReference>
<keyword evidence="3" id="KW-0547">Nucleotide-binding</keyword>
<reference evidence="3 4" key="1">
    <citation type="journal article" date="2015" name="Microbes Environ.">
        <title>Distribution and evolution of nitrogen fixation genes in the phylum bacteroidetes.</title>
        <authorList>
            <person name="Inoue J."/>
            <person name="Oshima K."/>
            <person name="Suda W."/>
            <person name="Sakamoto M."/>
            <person name="Iino T."/>
            <person name="Noda S."/>
            <person name="Hongoh Y."/>
            <person name="Hattori M."/>
            <person name="Ohkuma M."/>
        </authorList>
    </citation>
    <scope>NUCLEOTIDE SEQUENCE [LARGE SCALE GENOMIC DNA]</scope>
    <source>
        <strain evidence="3">JCM 15548</strain>
    </source>
</reference>
<feature type="domain" description="DUF3320" evidence="1">
    <location>
        <begin position="160"/>
        <end position="207"/>
    </location>
</feature>
<protein>
    <submittedName>
        <fullName evidence="3">DNA helicase</fullName>
    </submittedName>
</protein>
<organism evidence="3 4">
    <name type="scientific">Geofilum rubicundum JCM 15548</name>
    <dbReference type="NCBI Taxonomy" id="1236989"/>
    <lineage>
        <taxon>Bacteria</taxon>
        <taxon>Pseudomonadati</taxon>
        <taxon>Bacteroidota</taxon>
        <taxon>Bacteroidia</taxon>
        <taxon>Marinilabiliales</taxon>
        <taxon>Marinilabiliaceae</taxon>
        <taxon>Geofilum</taxon>
    </lineage>
</organism>
<dbReference type="Pfam" id="PF18741">
    <property type="entry name" value="MTES_1575"/>
    <property type="match status" value="1"/>
</dbReference>
<dbReference type="Pfam" id="PF11784">
    <property type="entry name" value="DUF3320"/>
    <property type="match status" value="1"/>
</dbReference>
<dbReference type="AlphaFoldDB" id="A0A0E9LYY9"/>
<comment type="caution">
    <text evidence="3">The sequence shown here is derived from an EMBL/GenBank/DDBJ whole genome shotgun (WGS) entry which is preliminary data.</text>
</comment>
<dbReference type="Gene3D" id="3.40.960.10">
    <property type="entry name" value="VSR Endonuclease"/>
    <property type="match status" value="1"/>
</dbReference>
<dbReference type="RefSeq" id="WP_262487010.1">
    <property type="nucleotide sequence ID" value="NZ_BAZW01000023.1"/>
</dbReference>
<dbReference type="InterPro" id="IPR049468">
    <property type="entry name" value="Restrct_endonuc-II-like_dom"/>
</dbReference>
<dbReference type="GO" id="GO:0004386">
    <property type="term" value="F:helicase activity"/>
    <property type="evidence" value="ECO:0007669"/>
    <property type="project" value="UniProtKB-KW"/>
</dbReference>
<proteinExistence type="predicted"/>